<evidence type="ECO:0000256" key="2">
    <source>
        <dbReference type="SAM" id="Phobius"/>
    </source>
</evidence>
<proteinExistence type="predicted"/>
<dbReference type="AlphaFoldDB" id="A0AA89Q693"/>
<keyword evidence="2" id="KW-0812">Transmembrane</keyword>
<comment type="caution">
    <text evidence="3">The sequence shown here is derived from an EMBL/GenBank/DDBJ whole genome shotgun (WGS) entry which is preliminary data.</text>
</comment>
<evidence type="ECO:0000256" key="1">
    <source>
        <dbReference type="SAM" id="MobiDB-lite"/>
    </source>
</evidence>
<name>A0AA89Q693_STRCU</name>
<evidence type="ECO:0000313" key="4">
    <source>
        <dbReference type="Proteomes" id="UP000579531"/>
    </source>
</evidence>
<reference evidence="3 4" key="1">
    <citation type="submission" date="2020-08" db="EMBL/GenBank/DDBJ databases">
        <title>Sequencing the genomes of 1000 actinobacteria strains.</title>
        <authorList>
            <person name="Klenk H.-P."/>
        </authorList>
    </citation>
    <scope>NUCLEOTIDE SEQUENCE [LARGE SCALE GENOMIC DNA]</scope>
    <source>
        <strain evidence="3 4">DSM 40129</strain>
    </source>
</reference>
<gene>
    <name evidence="3" type="ORF">HNR72_006099</name>
</gene>
<sequence>MSGDYAALITTVILAALLVGSVQTYALFRRWTSVYVDAARLLVDSTNRSRKAIQRGVEPDPADTDAIIEIISKPRRFLYRSAAAFLAVAVWVAVCTTLVVVQIDVLRWAATNQPPKDPDLARLSFYVAAGAVVLLVAEGVLRVLFQAGSSLSQALRDYESMTSEERRTFYRALGARVASTPTARAGGDPANSDGTANST</sequence>
<feature type="transmembrane region" description="Helical" evidence="2">
    <location>
        <begin position="82"/>
        <end position="103"/>
    </location>
</feature>
<dbReference type="GeneID" id="93842523"/>
<organism evidence="3 4">
    <name type="scientific">Streptomyces collinus</name>
    <dbReference type="NCBI Taxonomy" id="42684"/>
    <lineage>
        <taxon>Bacteria</taxon>
        <taxon>Bacillati</taxon>
        <taxon>Actinomycetota</taxon>
        <taxon>Actinomycetes</taxon>
        <taxon>Kitasatosporales</taxon>
        <taxon>Streptomycetaceae</taxon>
        <taxon>Streptomyces</taxon>
    </lineage>
</organism>
<feature type="transmembrane region" description="Helical" evidence="2">
    <location>
        <begin position="6"/>
        <end position="28"/>
    </location>
</feature>
<evidence type="ECO:0000313" key="3">
    <source>
        <dbReference type="EMBL" id="MBB5815071.1"/>
    </source>
</evidence>
<dbReference type="EMBL" id="JACHLX010000001">
    <property type="protein sequence ID" value="MBB5815071.1"/>
    <property type="molecule type" value="Genomic_DNA"/>
</dbReference>
<protein>
    <submittedName>
        <fullName evidence="3">Uncharacterized protein</fullName>
    </submittedName>
</protein>
<dbReference type="RefSeq" id="WP_184852008.1">
    <property type="nucleotide sequence ID" value="NZ_BAABFE010000002.1"/>
</dbReference>
<feature type="transmembrane region" description="Helical" evidence="2">
    <location>
        <begin position="123"/>
        <end position="145"/>
    </location>
</feature>
<feature type="region of interest" description="Disordered" evidence="1">
    <location>
        <begin position="180"/>
        <end position="199"/>
    </location>
</feature>
<keyword evidence="2" id="KW-1133">Transmembrane helix</keyword>
<keyword evidence="2" id="KW-0472">Membrane</keyword>
<dbReference type="Proteomes" id="UP000579531">
    <property type="component" value="Unassembled WGS sequence"/>
</dbReference>
<accession>A0AA89Q693</accession>
<keyword evidence="4" id="KW-1185">Reference proteome</keyword>